<evidence type="ECO:0000256" key="3">
    <source>
        <dbReference type="ARBA" id="ARBA00022692"/>
    </source>
</evidence>
<dbReference type="GeneID" id="54288505"/>
<evidence type="ECO:0000256" key="7">
    <source>
        <dbReference type="ARBA" id="ARBA00023004"/>
    </source>
</evidence>
<dbReference type="GO" id="GO:0005506">
    <property type="term" value="F:iron ion binding"/>
    <property type="evidence" value="ECO:0007669"/>
    <property type="project" value="InterPro"/>
</dbReference>
<dbReference type="Gene3D" id="1.20.1050.130">
    <property type="match status" value="1"/>
</dbReference>
<dbReference type="PRINTS" id="PR00463">
    <property type="entry name" value="EP450I"/>
</dbReference>
<name>A0A6A5XQ07_9PLEO</name>
<keyword evidence="2 9" id="KW-0349">Heme</keyword>
<evidence type="ECO:0000256" key="1">
    <source>
        <dbReference type="ARBA" id="ARBA00004370"/>
    </source>
</evidence>
<keyword evidence="6 10" id="KW-0560">Oxidoreductase</keyword>
<evidence type="ECO:0000313" key="13">
    <source>
        <dbReference type="Proteomes" id="UP000799778"/>
    </source>
</evidence>
<keyword evidence="4 9" id="KW-0479">Metal-binding</keyword>
<evidence type="ECO:0000256" key="2">
    <source>
        <dbReference type="ARBA" id="ARBA00022617"/>
    </source>
</evidence>
<comment type="similarity">
    <text evidence="10">Belongs to the cytochrome P450 family.</text>
</comment>
<dbReference type="InterPro" id="IPR002401">
    <property type="entry name" value="Cyt_P450_E_grp-I"/>
</dbReference>
<keyword evidence="8" id="KW-0472">Membrane</keyword>
<keyword evidence="5" id="KW-1133">Transmembrane helix</keyword>
<dbReference type="PANTHER" id="PTHR24282:SF211">
    <property type="entry name" value="CYTOCHROME P450-RELATED"/>
    <property type="match status" value="1"/>
</dbReference>
<dbReference type="PROSITE" id="PS00086">
    <property type="entry name" value="CYTOCHROME_P450"/>
    <property type="match status" value="1"/>
</dbReference>
<dbReference type="InterPro" id="IPR017972">
    <property type="entry name" value="Cyt_P450_CS"/>
</dbReference>
<evidence type="ECO:0000256" key="8">
    <source>
        <dbReference type="ARBA" id="ARBA00023136"/>
    </source>
</evidence>
<dbReference type="InterPro" id="IPR001128">
    <property type="entry name" value="Cyt_P450"/>
</dbReference>
<dbReference type="SUPFAM" id="SSF52833">
    <property type="entry name" value="Thioredoxin-like"/>
    <property type="match status" value="1"/>
</dbReference>
<comment type="subcellular location">
    <subcellularLocation>
        <location evidence="1">Membrane</location>
    </subcellularLocation>
</comment>
<keyword evidence="7 9" id="KW-0408">Iron</keyword>
<accession>A0A6A5XQ07</accession>
<evidence type="ECO:0000313" key="12">
    <source>
        <dbReference type="EMBL" id="KAF2014424.1"/>
    </source>
</evidence>
<dbReference type="Pfam" id="PF13409">
    <property type="entry name" value="GST_N_2"/>
    <property type="match status" value="1"/>
</dbReference>
<dbReference type="PRINTS" id="PR00385">
    <property type="entry name" value="P450"/>
</dbReference>
<feature type="domain" description="GST N-terminal" evidence="11">
    <location>
        <begin position="1"/>
        <end position="102"/>
    </location>
</feature>
<dbReference type="RefSeq" id="XP_033382763.1">
    <property type="nucleotide sequence ID" value="XM_033531108.1"/>
</dbReference>
<dbReference type="CDD" id="cd20615">
    <property type="entry name" value="CYP_GliC-like"/>
    <property type="match status" value="1"/>
</dbReference>
<reference evidence="12" key="1">
    <citation type="journal article" date="2020" name="Stud. Mycol.">
        <title>101 Dothideomycetes genomes: a test case for predicting lifestyles and emergence of pathogens.</title>
        <authorList>
            <person name="Haridas S."/>
            <person name="Albert R."/>
            <person name="Binder M."/>
            <person name="Bloem J."/>
            <person name="Labutti K."/>
            <person name="Salamov A."/>
            <person name="Andreopoulos B."/>
            <person name="Baker S."/>
            <person name="Barry K."/>
            <person name="Bills G."/>
            <person name="Bluhm B."/>
            <person name="Cannon C."/>
            <person name="Castanera R."/>
            <person name="Culley D."/>
            <person name="Daum C."/>
            <person name="Ezra D."/>
            <person name="Gonzalez J."/>
            <person name="Henrissat B."/>
            <person name="Kuo A."/>
            <person name="Liang C."/>
            <person name="Lipzen A."/>
            <person name="Lutzoni F."/>
            <person name="Magnuson J."/>
            <person name="Mondo S."/>
            <person name="Nolan M."/>
            <person name="Ohm R."/>
            <person name="Pangilinan J."/>
            <person name="Park H.-J."/>
            <person name="Ramirez L."/>
            <person name="Alfaro M."/>
            <person name="Sun H."/>
            <person name="Tritt A."/>
            <person name="Yoshinaga Y."/>
            <person name="Zwiers L.-H."/>
            <person name="Turgeon B."/>
            <person name="Goodwin S."/>
            <person name="Spatafora J."/>
            <person name="Crous P."/>
            <person name="Grigoriev I."/>
        </authorList>
    </citation>
    <scope>NUCLEOTIDE SEQUENCE</scope>
    <source>
        <strain evidence="12">CBS 175.79</strain>
    </source>
</reference>
<dbReference type="AlphaFoldDB" id="A0A6A5XQ07"/>
<evidence type="ECO:0000256" key="5">
    <source>
        <dbReference type="ARBA" id="ARBA00022989"/>
    </source>
</evidence>
<dbReference type="InterPro" id="IPR036396">
    <property type="entry name" value="Cyt_P450_sf"/>
</dbReference>
<gene>
    <name evidence="12" type="ORF">BU24DRAFT_451479</name>
</gene>
<dbReference type="PROSITE" id="PS50404">
    <property type="entry name" value="GST_NTER"/>
    <property type="match status" value="1"/>
</dbReference>
<dbReference type="Pfam" id="PF00067">
    <property type="entry name" value="p450"/>
    <property type="match status" value="1"/>
</dbReference>
<dbReference type="SUPFAM" id="SSF48264">
    <property type="entry name" value="Cytochrome P450"/>
    <property type="match status" value="1"/>
</dbReference>
<dbReference type="InterPro" id="IPR050665">
    <property type="entry name" value="Cytochrome_P450_Monooxygen"/>
</dbReference>
<dbReference type="EMBL" id="ML978070">
    <property type="protein sequence ID" value="KAF2014424.1"/>
    <property type="molecule type" value="Genomic_DNA"/>
</dbReference>
<evidence type="ECO:0000256" key="10">
    <source>
        <dbReference type="RuleBase" id="RU000461"/>
    </source>
</evidence>
<evidence type="ECO:0000259" key="11">
    <source>
        <dbReference type="PROSITE" id="PS50404"/>
    </source>
</evidence>
<organism evidence="12 13">
    <name type="scientific">Aaosphaeria arxii CBS 175.79</name>
    <dbReference type="NCBI Taxonomy" id="1450172"/>
    <lineage>
        <taxon>Eukaryota</taxon>
        <taxon>Fungi</taxon>
        <taxon>Dikarya</taxon>
        <taxon>Ascomycota</taxon>
        <taxon>Pezizomycotina</taxon>
        <taxon>Dothideomycetes</taxon>
        <taxon>Pleosporomycetidae</taxon>
        <taxon>Pleosporales</taxon>
        <taxon>Pleosporales incertae sedis</taxon>
        <taxon>Aaosphaeria</taxon>
    </lineage>
</organism>
<sequence>MTTNGEVVQGNLDYDGRLILYIIQADQTNYINYIKPLILAEELQFPHVLSVIKTTDEWYYAIHPERYVPALKDWDDESQKEVIVFESTACLQYIAEKFDVDGVWKGKNAWEKGQIVSWTAYQTAGLGATAKYWLYFLKGFPNRQNPEPPMKAVENVFKRAMDPALYTSLKTVFFGFSKYLVLRYPIRSTDVNKTPIPTCPYVWPNGQGDVAKFLEGEENGKAWGQKFGRIYRIWSGTVGEIVITDPTHVKSIFYDSDKHIKATNNNSGWLMGELLGQCVGLISGAHWSRVRSQTSQHFTHGAAAQQIPHIIKCTAKHLENLHTNGPLSPKGTRLLDPVQDFKYLPFWAVANLLYGDLGTEMEAEMKELGELRERIWSRMIRGGMTRFEITRFLPWGAARELREFKTRWASFNRRARDACVHSQQDTPIVDMFAAVEEGTLQLEELLQTCDEMLFANLDVTIGALSWNLVFLATHQDVQDQIRNEIFENTSHPADETRIHKYLQNSRTLISASILESSRLRPLAPFSVAQAAPTPRLVGQYLIPAHTNFIIDTYKLNVQHEIWGSDGKEYRPSRFLDAKASELRYSFWRFGFGPRQCLGKYVADIIIRSLLIGLLTDWRLRFDGNVEDWEKKEGVWITSPDVALRCERVK</sequence>
<dbReference type="GO" id="GO:0016020">
    <property type="term" value="C:membrane"/>
    <property type="evidence" value="ECO:0007669"/>
    <property type="project" value="UniProtKB-SubCell"/>
</dbReference>
<protein>
    <submittedName>
        <fullName evidence="12">Cytochrome P450</fullName>
    </submittedName>
</protein>
<evidence type="ECO:0000256" key="4">
    <source>
        <dbReference type="ARBA" id="ARBA00022723"/>
    </source>
</evidence>
<dbReference type="Gene3D" id="1.10.630.10">
    <property type="entry name" value="Cytochrome P450"/>
    <property type="match status" value="1"/>
</dbReference>
<evidence type="ECO:0000256" key="9">
    <source>
        <dbReference type="PIRSR" id="PIRSR602401-1"/>
    </source>
</evidence>
<keyword evidence="10" id="KW-0503">Monooxygenase</keyword>
<dbReference type="GO" id="GO:0020037">
    <property type="term" value="F:heme binding"/>
    <property type="evidence" value="ECO:0007669"/>
    <property type="project" value="InterPro"/>
</dbReference>
<keyword evidence="3" id="KW-0812">Transmembrane</keyword>
<proteinExistence type="inferred from homology"/>
<evidence type="ECO:0000256" key="6">
    <source>
        <dbReference type="ARBA" id="ARBA00023002"/>
    </source>
</evidence>
<dbReference type="GO" id="GO:0016705">
    <property type="term" value="F:oxidoreductase activity, acting on paired donors, with incorporation or reduction of molecular oxygen"/>
    <property type="evidence" value="ECO:0007669"/>
    <property type="project" value="InterPro"/>
</dbReference>
<dbReference type="OrthoDB" id="2789670at2759"/>
<dbReference type="InterPro" id="IPR004045">
    <property type="entry name" value="Glutathione_S-Trfase_N"/>
</dbReference>
<comment type="cofactor">
    <cofactor evidence="9">
        <name>heme</name>
        <dbReference type="ChEBI" id="CHEBI:30413"/>
    </cofactor>
</comment>
<dbReference type="GO" id="GO:0004497">
    <property type="term" value="F:monooxygenase activity"/>
    <property type="evidence" value="ECO:0007669"/>
    <property type="project" value="UniProtKB-KW"/>
</dbReference>
<keyword evidence="13" id="KW-1185">Reference proteome</keyword>
<dbReference type="Proteomes" id="UP000799778">
    <property type="component" value="Unassembled WGS sequence"/>
</dbReference>
<feature type="binding site" description="axial binding residue" evidence="9">
    <location>
        <position position="596"/>
    </location>
    <ligand>
        <name>heme</name>
        <dbReference type="ChEBI" id="CHEBI:30413"/>
    </ligand>
    <ligandPart>
        <name>Fe</name>
        <dbReference type="ChEBI" id="CHEBI:18248"/>
    </ligandPart>
</feature>
<dbReference type="PANTHER" id="PTHR24282">
    <property type="entry name" value="CYTOCHROME P450 FAMILY MEMBER"/>
    <property type="match status" value="1"/>
</dbReference>
<dbReference type="InterPro" id="IPR036249">
    <property type="entry name" value="Thioredoxin-like_sf"/>
</dbReference>